<proteinExistence type="predicted"/>
<feature type="transmembrane region" description="Helical" evidence="1">
    <location>
        <begin position="57"/>
        <end position="90"/>
    </location>
</feature>
<feature type="transmembrane region" description="Helical" evidence="1">
    <location>
        <begin position="12"/>
        <end position="37"/>
    </location>
</feature>
<evidence type="ECO:0000256" key="1">
    <source>
        <dbReference type="SAM" id="Phobius"/>
    </source>
</evidence>
<protein>
    <recommendedName>
        <fullName evidence="2">DUF6787 domain-containing protein</fullName>
    </recommendedName>
</protein>
<name>A0A0F9Y8D2_9ZZZZ</name>
<dbReference type="InterPro" id="IPR046714">
    <property type="entry name" value="DUF6787"/>
</dbReference>
<dbReference type="AlphaFoldDB" id="A0A0F9Y8D2"/>
<dbReference type="EMBL" id="LAZR01000038">
    <property type="protein sequence ID" value="KKO00884.1"/>
    <property type="molecule type" value="Genomic_DNA"/>
</dbReference>
<keyword evidence="1" id="KW-0812">Transmembrane</keyword>
<accession>A0A0F9Y8D2</accession>
<comment type="caution">
    <text evidence="3">The sequence shown here is derived from an EMBL/GenBank/DDBJ whole genome shotgun (WGS) entry which is preliminary data.</text>
</comment>
<evidence type="ECO:0000313" key="3">
    <source>
        <dbReference type="EMBL" id="KKO00884.1"/>
    </source>
</evidence>
<gene>
    <name evidence="3" type="ORF">LCGC14_0122900</name>
</gene>
<evidence type="ECO:0000259" key="2">
    <source>
        <dbReference type="Pfam" id="PF20584"/>
    </source>
</evidence>
<organism evidence="3">
    <name type="scientific">marine sediment metagenome</name>
    <dbReference type="NCBI Taxonomy" id="412755"/>
    <lineage>
        <taxon>unclassified sequences</taxon>
        <taxon>metagenomes</taxon>
        <taxon>ecological metagenomes</taxon>
    </lineage>
</organism>
<keyword evidence="1" id="KW-1133">Transmembrane helix</keyword>
<sequence length="105" mass="12463">MQKLKERWGVTSNFQLTIIFIVFSITGSSAVFVAKPFLNLIGLHQANFPEAWWGTTFYWILRILLIFPFYQILLVIYGWLLGQFNFFWAFEKKMLKRIGLGFLFN</sequence>
<dbReference type="Pfam" id="PF20584">
    <property type="entry name" value="DUF6787"/>
    <property type="match status" value="1"/>
</dbReference>
<feature type="domain" description="DUF6787" evidence="2">
    <location>
        <begin position="18"/>
        <end position="102"/>
    </location>
</feature>
<reference evidence="3" key="1">
    <citation type="journal article" date="2015" name="Nature">
        <title>Complex archaea that bridge the gap between prokaryotes and eukaryotes.</title>
        <authorList>
            <person name="Spang A."/>
            <person name="Saw J.H."/>
            <person name="Jorgensen S.L."/>
            <person name="Zaremba-Niedzwiedzka K."/>
            <person name="Martijn J."/>
            <person name="Lind A.E."/>
            <person name="van Eijk R."/>
            <person name="Schleper C."/>
            <person name="Guy L."/>
            <person name="Ettema T.J."/>
        </authorList>
    </citation>
    <scope>NUCLEOTIDE SEQUENCE</scope>
</reference>
<keyword evidence="1" id="KW-0472">Membrane</keyword>